<evidence type="ECO:0000313" key="8">
    <source>
        <dbReference type="EMBL" id="CAE7115005.1"/>
    </source>
</evidence>
<dbReference type="PROSITE" id="PS50004">
    <property type="entry name" value="C2"/>
    <property type="match status" value="5"/>
</dbReference>
<feature type="domain" description="C2" evidence="7">
    <location>
        <begin position="725"/>
        <end position="843"/>
    </location>
</feature>
<keyword evidence="5" id="KW-0472">Membrane</keyword>
<evidence type="ECO:0000256" key="5">
    <source>
        <dbReference type="ARBA" id="ARBA00022989"/>
    </source>
</evidence>
<dbReference type="CDD" id="cd04044">
    <property type="entry name" value="C2A_Tricalbin-like"/>
    <property type="match status" value="1"/>
</dbReference>
<dbReference type="PANTHER" id="PTHR46980:SF2">
    <property type="entry name" value="TRICALBIN-1-RELATED"/>
    <property type="match status" value="1"/>
</dbReference>
<dbReference type="InterPro" id="IPR035892">
    <property type="entry name" value="C2_domain_sf"/>
</dbReference>
<keyword evidence="2" id="KW-0812">Transmembrane</keyword>
<comment type="caution">
    <text evidence="8">The sequence shown here is derived from an EMBL/GenBank/DDBJ whole genome shotgun (WGS) entry which is preliminary data.</text>
</comment>
<evidence type="ECO:0000256" key="3">
    <source>
        <dbReference type="ARBA" id="ARBA00022737"/>
    </source>
</evidence>
<evidence type="ECO:0000313" key="9">
    <source>
        <dbReference type="Proteomes" id="UP000663827"/>
    </source>
</evidence>
<dbReference type="SMART" id="SM00239">
    <property type="entry name" value="C2"/>
    <property type="match status" value="5"/>
</dbReference>
<feature type="domain" description="C2" evidence="7">
    <location>
        <begin position="944"/>
        <end position="1063"/>
    </location>
</feature>
<dbReference type="InterPro" id="IPR052455">
    <property type="entry name" value="Tricalbin_domain"/>
</dbReference>
<gene>
    <name evidence="8" type="ORF">RDB_LOCUS51544</name>
</gene>
<dbReference type="InterPro" id="IPR000008">
    <property type="entry name" value="C2_dom"/>
</dbReference>
<evidence type="ECO:0000259" key="7">
    <source>
        <dbReference type="PROSITE" id="PS50004"/>
    </source>
</evidence>
<dbReference type="InterPro" id="IPR037762">
    <property type="entry name" value="C2C_Tricalbin"/>
</dbReference>
<feature type="compositionally biased region" description="Polar residues" evidence="6">
    <location>
        <begin position="1092"/>
        <end position="1110"/>
    </location>
</feature>
<sequence length="1119" mass="122669">MRVKLKLMAAFPHVQTVELSFLQPPTFDYSLKPIGGDKFGFDVSNIPGLSSFIRDTVHWVLQPMMYDPNVFTLNLEQLLSGAPLDAAIGVLQVTIFDARGLKGAKIGGGTPDPYVSLTINNRGEMARTKFRRSTYNPHWGEVKFLVINSLTETLNLTLLDHNDHRKDTELGTASFELSALADDATQEGLFRKVLKDGKERGEIKFDVSFFPVLKPQTLDGGKIQPLPETKVGIVRLVIHQAKELDASKSMSGDLNPFAKLLIRNREIHKTNVMKHTLGPVWESPKEFLVTDKASTVVTIKVIDDRDFLKDPVVGYMNIRLKDILAAREKQQDWFPLSGCKSGKVRISADWKPLNMAGSMQGAGSYSPPIGIVRLWIKSAKDVKNVEATLGGKSDPYVRVMLNAVTMARTEVKNNNLNPEWDQIVYVPVHSLRETLYLECMDYQHLTKDRSLGFVELPIAGLARQTEDERVPYEGTGKRDVADPIRLGKGQVKGELHYSAEFVPALALQGVNFAGVDDIQRAIDRAKGAHEDEDGFASADESSVSSSDEEIQRVPVEITVNSKGHRISSHKRVKSADTVRTAHTGQTAATDTEESEPDDETPPEEHKTEGVKMSTEELLSQQSGILVFNVVEGQIAKKARLEVLLDDGYWPVFGTEKARSTQAHWDQVGEGFIKELDFGRVWLRLNENDEGEKEDIIAELKLDAKHFLEQALANGKNASSVTIQAKYVPVEIKLDPRESINNMGVLHVELVDGREIAGADRSGKSDPFVVFSLNGSKVFKSQTKKKTLTPEWAESFDVSIPSRVGADFSLEVFDWNQVEAAKSLGSGNIELADLVPFEVISRQIPLSSAKHGEKGIIQIRMVFRPEIIAKARTKTSTFSSAGRAMTQVGGVPLGAGRAVGRKIGGLFGRDKDSSEDLPEVPPPPPDTEPAPAANGNGAANGSVGSATGLAVKPPSSPAPGPGTLKVTLHRAKDLTGVEDGDVAKPYVILKIGDKDHKSSHVKSNTPEWNESFTFPNTSTEIRTLHVAIMDKKTFAKDPILAEASIDIWQHIHPLFTPPILSKEATIQMNENSGTLQLRLDFEPTQNTLARTISTSGGSSLAASQKINSPSRFSLGRRPAD</sequence>
<dbReference type="CDD" id="cd04045">
    <property type="entry name" value="C2C_Tricalbin-like"/>
    <property type="match status" value="1"/>
</dbReference>
<keyword evidence="4" id="KW-0256">Endoplasmic reticulum</keyword>
<keyword evidence="3" id="KW-0677">Repeat</keyword>
<evidence type="ECO:0000256" key="1">
    <source>
        <dbReference type="ARBA" id="ARBA00004586"/>
    </source>
</evidence>
<feature type="compositionally biased region" description="Pro residues" evidence="6">
    <location>
        <begin position="918"/>
        <end position="927"/>
    </location>
</feature>
<proteinExistence type="predicted"/>
<dbReference type="AlphaFoldDB" id="A0A8H3DXD5"/>
<dbReference type="Gene3D" id="2.60.40.150">
    <property type="entry name" value="C2 domain"/>
    <property type="match status" value="5"/>
</dbReference>
<dbReference type="SUPFAM" id="SSF49562">
    <property type="entry name" value="C2 domain (Calcium/lipid-binding domain, CaLB)"/>
    <property type="match status" value="5"/>
</dbReference>
<protein>
    <recommendedName>
        <fullName evidence="7">C2 domain-containing protein</fullName>
    </recommendedName>
</protein>
<keyword evidence="5" id="KW-1133">Transmembrane helix</keyword>
<feature type="compositionally biased region" description="Acidic residues" evidence="6">
    <location>
        <begin position="590"/>
        <end position="601"/>
    </location>
</feature>
<dbReference type="Proteomes" id="UP000663827">
    <property type="component" value="Unassembled WGS sequence"/>
</dbReference>
<organism evidence="8 9">
    <name type="scientific">Rhizoctonia solani</name>
    <dbReference type="NCBI Taxonomy" id="456999"/>
    <lineage>
        <taxon>Eukaryota</taxon>
        <taxon>Fungi</taxon>
        <taxon>Dikarya</taxon>
        <taxon>Basidiomycota</taxon>
        <taxon>Agaricomycotina</taxon>
        <taxon>Agaricomycetes</taxon>
        <taxon>Cantharellales</taxon>
        <taxon>Ceratobasidiaceae</taxon>
        <taxon>Rhizoctonia</taxon>
    </lineage>
</organism>
<dbReference type="PANTHER" id="PTHR46980">
    <property type="entry name" value="TRICALBIN-1-RELATED"/>
    <property type="match status" value="1"/>
</dbReference>
<dbReference type="GO" id="GO:0005789">
    <property type="term" value="C:endoplasmic reticulum membrane"/>
    <property type="evidence" value="ECO:0007669"/>
    <property type="project" value="UniProtKB-SubCell"/>
</dbReference>
<dbReference type="InterPro" id="IPR037765">
    <property type="entry name" value="C2B_Tricalbin"/>
</dbReference>
<feature type="region of interest" description="Disordered" evidence="6">
    <location>
        <begin position="526"/>
        <end position="611"/>
    </location>
</feature>
<feature type="region of interest" description="Disordered" evidence="6">
    <location>
        <begin position="1092"/>
        <end position="1119"/>
    </location>
</feature>
<evidence type="ECO:0000256" key="2">
    <source>
        <dbReference type="ARBA" id="ARBA00022692"/>
    </source>
</evidence>
<feature type="domain" description="C2" evidence="7">
    <location>
        <begin position="355"/>
        <end position="472"/>
    </location>
</feature>
<name>A0A8H3DXD5_9AGAM</name>
<dbReference type="InterPro" id="IPR017147">
    <property type="entry name" value="Tricalbin"/>
</dbReference>
<feature type="compositionally biased region" description="Basic residues" evidence="6">
    <location>
        <begin position="562"/>
        <end position="572"/>
    </location>
</feature>
<dbReference type="CDD" id="cd04052">
    <property type="entry name" value="C2B_Tricalbin-like"/>
    <property type="match status" value="1"/>
</dbReference>
<feature type="compositionally biased region" description="Low complexity" evidence="6">
    <location>
        <begin position="928"/>
        <end position="940"/>
    </location>
</feature>
<dbReference type="CDD" id="cd04040">
    <property type="entry name" value="C2D_Tricalbin-like"/>
    <property type="match status" value="1"/>
</dbReference>
<feature type="domain" description="C2" evidence="7">
    <location>
        <begin position="67"/>
        <end position="190"/>
    </location>
</feature>
<dbReference type="EMBL" id="CAJNJQ010001021">
    <property type="protein sequence ID" value="CAE7115005.1"/>
    <property type="molecule type" value="Genomic_DNA"/>
</dbReference>
<dbReference type="InterPro" id="IPR056910">
    <property type="entry name" value="TCB1-3_C2"/>
</dbReference>
<dbReference type="Pfam" id="PF00168">
    <property type="entry name" value="C2"/>
    <property type="match status" value="5"/>
</dbReference>
<dbReference type="InterPro" id="IPR037761">
    <property type="entry name" value="C2A_Tricalbin"/>
</dbReference>
<evidence type="ECO:0000256" key="4">
    <source>
        <dbReference type="ARBA" id="ARBA00022824"/>
    </source>
</evidence>
<feature type="compositionally biased region" description="Low complexity" evidence="6">
    <location>
        <begin position="536"/>
        <end position="545"/>
    </location>
</feature>
<feature type="region of interest" description="Disordered" evidence="6">
    <location>
        <begin position="903"/>
        <end position="960"/>
    </location>
</feature>
<dbReference type="GO" id="GO:0061817">
    <property type="term" value="P:endoplasmic reticulum-plasma membrane tethering"/>
    <property type="evidence" value="ECO:0007669"/>
    <property type="project" value="InterPro"/>
</dbReference>
<dbReference type="PIRSF" id="PIRSF037232">
    <property type="entry name" value="Tricalbin"/>
    <property type="match status" value="1"/>
</dbReference>
<dbReference type="Pfam" id="PF25669">
    <property type="entry name" value="SMP_MUG190-like"/>
    <property type="match status" value="1"/>
</dbReference>
<evidence type="ECO:0000256" key="6">
    <source>
        <dbReference type="SAM" id="MobiDB-lite"/>
    </source>
</evidence>
<feature type="domain" description="C2" evidence="7">
    <location>
        <begin position="215"/>
        <end position="334"/>
    </location>
</feature>
<dbReference type="CDD" id="cd00030">
    <property type="entry name" value="C2"/>
    <property type="match status" value="1"/>
</dbReference>
<dbReference type="InterPro" id="IPR037756">
    <property type="entry name" value="C2D_Tricalbin"/>
</dbReference>
<accession>A0A8H3DXD5</accession>
<reference evidence="8" key="1">
    <citation type="submission" date="2021-01" db="EMBL/GenBank/DDBJ databases">
        <authorList>
            <person name="Kaushik A."/>
        </authorList>
    </citation>
    <scope>NUCLEOTIDE SEQUENCE</scope>
    <source>
        <strain evidence="8">AG5</strain>
    </source>
</reference>
<comment type="subcellular location">
    <subcellularLocation>
        <location evidence="1">Endoplasmic reticulum membrane</location>
    </subcellularLocation>
</comment>
<dbReference type="Pfam" id="PF24920">
    <property type="entry name" value="C2_TCB1"/>
    <property type="match status" value="1"/>
</dbReference>